<dbReference type="GO" id="GO:0005524">
    <property type="term" value="F:ATP binding"/>
    <property type="evidence" value="ECO:0007669"/>
    <property type="project" value="UniProtKB-KW"/>
</dbReference>
<evidence type="ECO:0000256" key="9">
    <source>
        <dbReference type="ARBA" id="ARBA00022989"/>
    </source>
</evidence>
<keyword evidence="6" id="KW-0547">Nucleotide-binding</keyword>
<dbReference type="GO" id="GO:0000155">
    <property type="term" value="F:phosphorelay sensor kinase activity"/>
    <property type="evidence" value="ECO:0007669"/>
    <property type="project" value="InterPro"/>
</dbReference>
<dbReference type="Gene3D" id="6.10.340.10">
    <property type="match status" value="1"/>
</dbReference>
<evidence type="ECO:0000256" key="2">
    <source>
        <dbReference type="ARBA" id="ARBA00022475"/>
    </source>
</evidence>
<dbReference type="Proteomes" id="UP001144256">
    <property type="component" value="Unassembled WGS sequence"/>
</dbReference>
<evidence type="ECO:0000256" key="4">
    <source>
        <dbReference type="ARBA" id="ARBA00022679"/>
    </source>
</evidence>
<gene>
    <name evidence="14" type="ORF">SH1V18_26850</name>
</gene>
<evidence type="ECO:0000256" key="7">
    <source>
        <dbReference type="ARBA" id="ARBA00022777"/>
    </source>
</evidence>
<accession>A0A9W5YA80</accession>
<dbReference type="EMBL" id="BRLB01000008">
    <property type="protein sequence ID" value="GKX30205.1"/>
    <property type="molecule type" value="Genomic_DNA"/>
</dbReference>
<keyword evidence="7 14" id="KW-0418">Kinase</keyword>
<reference evidence="14" key="1">
    <citation type="submission" date="2022-06" db="EMBL/GenBank/DDBJ databases">
        <title>Vallitalea longa sp. nov., an anaerobic bacterium isolated from marine sediment.</title>
        <authorList>
            <person name="Hirano S."/>
            <person name="Terahara T."/>
            <person name="Mori K."/>
            <person name="Hamada M."/>
            <person name="Matsumoto R."/>
            <person name="Kobayashi T."/>
        </authorList>
    </citation>
    <scope>NUCLEOTIDE SEQUENCE</scope>
    <source>
        <strain evidence="14">SH18-1</strain>
    </source>
</reference>
<keyword evidence="5 12" id="KW-0812">Transmembrane</keyword>
<dbReference type="SMART" id="SM00304">
    <property type="entry name" value="HAMP"/>
    <property type="match status" value="1"/>
</dbReference>
<dbReference type="RefSeq" id="WP_281816191.1">
    <property type="nucleotide sequence ID" value="NZ_BRLB01000008.1"/>
</dbReference>
<evidence type="ECO:0000256" key="12">
    <source>
        <dbReference type="SAM" id="Phobius"/>
    </source>
</evidence>
<dbReference type="InterPro" id="IPR033479">
    <property type="entry name" value="dCache_1"/>
</dbReference>
<feature type="transmembrane region" description="Helical" evidence="12">
    <location>
        <begin position="7"/>
        <end position="30"/>
    </location>
</feature>
<sequence>MKFRTRILLICFIVVVGVVVLNTTILTFYVSDSLKENAINSSQAVNKQTLIAFDNLITSLDNLSQIPIMDEAVFKVLDGSYEQYPEDMKKFQMYRDSDKVSAKLYTSILYNNEYINSVTLIPFNSPLIYSKNRYSVSPIDNFENQHWYDTLYNSNGSSIILPLHKDTMYGIDSGDIISVGRLIMNARTNRKLGILKIDVKINDLVELWNNESIHSGTQIFVSNNENDIIYSSFEDKSKEKTDNIMEQVISGKTNIRIDKKDYLSILTTSNITGCSIMMLIPKSTIYKEAYTTMVIMILVAVFCILIAFIVSEMTSRHIMKPIKSLNSTIKEAYKGDLSVRVDTTSKGEFGELCHAFNLMIDNTQNLINKIYIEENEKREMEYKALQAQISPHFMLNTLNAIKLMATMQGAKSIETSLDSIGHIIGFAIKDKSDKITIETELKQIQYYIQILSLRYYNKFNITFDVEDRVLGCYTLKYLLQPIMENCIFHGFDNMDKKGNINIKIHIQNKMIVYEVLDNGNGISQQVIDNILIKEKTNDGFNKIGIYNVNKRIQMIYGKDFGVQIKSSLGEGTLVKITIPIEKGETID</sequence>
<dbReference type="PANTHER" id="PTHR34220">
    <property type="entry name" value="SENSOR HISTIDINE KINASE YPDA"/>
    <property type="match status" value="1"/>
</dbReference>
<dbReference type="Pfam" id="PF02743">
    <property type="entry name" value="dCache_1"/>
    <property type="match status" value="1"/>
</dbReference>
<dbReference type="Pfam" id="PF00672">
    <property type="entry name" value="HAMP"/>
    <property type="match status" value="1"/>
</dbReference>
<proteinExistence type="predicted"/>
<organism evidence="14 15">
    <name type="scientific">Vallitalea longa</name>
    <dbReference type="NCBI Taxonomy" id="2936439"/>
    <lineage>
        <taxon>Bacteria</taxon>
        <taxon>Bacillati</taxon>
        <taxon>Bacillota</taxon>
        <taxon>Clostridia</taxon>
        <taxon>Lachnospirales</taxon>
        <taxon>Vallitaleaceae</taxon>
        <taxon>Vallitalea</taxon>
    </lineage>
</organism>
<keyword evidence="4" id="KW-0808">Transferase</keyword>
<dbReference type="InterPro" id="IPR010559">
    <property type="entry name" value="Sig_transdc_His_kin_internal"/>
</dbReference>
<keyword evidence="11 12" id="KW-0472">Membrane</keyword>
<evidence type="ECO:0000256" key="6">
    <source>
        <dbReference type="ARBA" id="ARBA00022741"/>
    </source>
</evidence>
<evidence type="ECO:0000259" key="13">
    <source>
        <dbReference type="PROSITE" id="PS50885"/>
    </source>
</evidence>
<evidence type="ECO:0000256" key="1">
    <source>
        <dbReference type="ARBA" id="ARBA00004651"/>
    </source>
</evidence>
<evidence type="ECO:0000313" key="14">
    <source>
        <dbReference type="EMBL" id="GKX30205.1"/>
    </source>
</evidence>
<evidence type="ECO:0000256" key="5">
    <source>
        <dbReference type="ARBA" id="ARBA00022692"/>
    </source>
</evidence>
<dbReference type="Gene3D" id="3.30.565.10">
    <property type="entry name" value="Histidine kinase-like ATPase, C-terminal domain"/>
    <property type="match status" value="1"/>
</dbReference>
<dbReference type="AlphaFoldDB" id="A0A9W5YA80"/>
<dbReference type="PANTHER" id="PTHR34220:SF11">
    <property type="entry name" value="SENSOR PROTEIN KINASE HPTS"/>
    <property type="match status" value="1"/>
</dbReference>
<protein>
    <submittedName>
        <fullName evidence="14">Histidine kinase</fullName>
    </submittedName>
</protein>
<dbReference type="Pfam" id="PF02518">
    <property type="entry name" value="HATPase_c"/>
    <property type="match status" value="1"/>
</dbReference>
<dbReference type="InterPro" id="IPR003594">
    <property type="entry name" value="HATPase_dom"/>
</dbReference>
<evidence type="ECO:0000256" key="11">
    <source>
        <dbReference type="ARBA" id="ARBA00023136"/>
    </source>
</evidence>
<keyword evidence="10" id="KW-0902">Two-component regulatory system</keyword>
<name>A0A9W5YA80_9FIRM</name>
<evidence type="ECO:0000313" key="15">
    <source>
        <dbReference type="Proteomes" id="UP001144256"/>
    </source>
</evidence>
<dbReference type="InterPro" id="IPR003660">
    <property type="entry name" value="HAMP_dom"/>
</dbReference>
<keyword evidence="2" id="KW-1003">Cell membrane</keyword>
<evidence type="ECO:0000256" key="10">
    <source>
        <dbReference type="ARBA" id="ARBA00023012"/>
    </source>
</evidence>
<feature type="domain" description="HAMP" evidence="13">
    <location>
        <begin position="316"/>
        <end position="368"/>
    </location>
</feature>
<dbReference type="SUPFAM" id="SSF55874">
    <property type="entry name" value="ATPase domain of HSP90 chaperone/DNA topoisomerase II/histidine kinase"/>
    <property type="match status" value="1"/>
</dbReference>
<keyword evidence="3" id="KW-0597">Phosphoprotein</keyword>
<evidence type="ECO:0000256" key="3">
    <source>
        <dbReference type="ARBA" id="ARBA00022553"/>
    </source>
</evidence>
<dbReference type="InterPro" id="IPR036890">
    <property type="entry name" value="HATPase_C_sf"/>
</dbReference>
<comment type="caution">
    <text evidence="14">The sequence shown here is derived from an EMBL/GenBank/DDBJ whole genome shotgun (WGS) entry which is preliminary data.</text>
</comment>
<keyword evidence="9 12" id="KW-1133">Transmembrane helix</keyword>
<dbReference type="SUPFAM" id="SSF158472">
    <property type="entry name" value="HAMP domain-like"/>
    <property type="match status" value="1"/>
</dbReference>
<dbReference type="PROSITE" id="PS50885">
    <property type="entry name" value="HAMP"/>
    <property type="match status" value="1"/>
</dbReference>
<keyword evidence="8" id="KW-0067">ATP-binding</keyword>
<dbReference type="CDD" id="cd06225">
    <property type="entry name" value="HAMP"/>
    <property type="match status" value="1"/>
</dbReference>
<evidence type="ECO:0000256" key="8">
    <source>
        <dbReference type="ARBA" id="ARBA00022840"/>
    </source>
</evidence>
<dbReference type="GO" id="GO:0005886">
    <property type="term" value="C:plasma membrane"/>
    <property type="evidence" value="ECO:0007669"/>
    <property type="project" value="UniProtKB-SubCell"/>
</dbReference>
<feature type="transmembrane region" description="Helical" evidence="12">
    <location>
        <begin position="289"/>
        <end position="310"/>
    </location>
</feature>
<dbReference type="Gene3D" id="3.30.450.20">
    <property type="entry name" value="PAS domain"/>
    <property type="match status" value="2"/>
</dbReference>
<comment type="subcellular location">
    <subcellularLocation>
        <location evidence="1">Cell membrane</location>
        <topology evidence="1">Multi-pass membrane protein</topology>
    </subcellularLocation>
</comment>
<dbReference type="InterPro" id="IPR050640">
    <property type="entry name" value="Bact_2-comp_sensor_kinase"/>
</dbReference>
<dbReference type="Pfam" id="PF06580">
    <property type="entry name" value="His_kinase"/>
    <property type="match status" value="1"/>
</dbReference>
<keyword evidence="15" id="KW-1185">Reference proteome</keyword>